<organism evidence="5 6">
    <name type="scientific">Shewanella violacea (strain JCM 10179 / CIP 106290 / LMG 19151 / DSS12)</name>
    <dbReference type="NCBI Taxonomy" id="637905"/>
    <lineage>
        <taxon>Bacteria</taxon>
        <taxon>Pseudomonadati</taxon>
        <taxon>Pseudomonadota</taxon>
        <taxon>Gammaproteobacteria</taxon>
        <taxon>Alteromonadales</taxon>
        <taxon>Shewanellaceae</taxon>
        <taxon>Shewanella</taxon>
    </lineage>
</organism>
<feature type="domain" description="Pilus assembly protein E-set like" evidence="4">
    <location>
        <begin position="272"/>
        <end position="340"/>
    </location>
</feature>
<dbReference type="RefSeq" id="WP_013052283.1">
    <property type="nucleotide sequence ID" value="NC_014012.1"/>
</dbReference>
<protein>
    <recommendedName>
        <fullName evidence="7">Pilus assembly protein PapC</fullName>
    </recommendedName>
</protein>
<feature type="signal peptide" evidence="2">
    <location>
        <begin position="1"/>
        <end position="28"/>
    </location>
</feature>
<feature type="domain" description="Pilus assembly protein C-terminal" evidence="3">
    <location>
        <begin position="785"/>
        <end position="873"/>
    </location>
</feature>
<dbReference type="InterPro" id="IPR032636">
    <property type="entry name" value="Pilus_assem_E-set-like_dom"/>
</dbReference>
<dbReference type="Pfam" id="PF15976">
    <property type="entry name" value="CooC_C"/>
    <property type="match status" value="1"/>
</dbReference>
<evidence type="ECO:0000256" key="1">
    <source>
        <dbReference type="ARBA" id="ARBA00022729"/>
    </source>
</evidence>
<evidence type="ECO:0000313" key="5">
    <source>
        <dbReference type="EMBL" id="BAJ02984.1"/>
    </source>
</evidence>
<name>D4ZAD9_SHEVD</name>
<evidence type="ECO:0008006" key="7">
    <source>
        <dbReference type="Google" id="ProtNLM"/>
    </source>
</evidence>
<dbReference type="KEGG" id="svo:SVI_3013"/>
<evidence type="ECO:0000313" key="6">
    <source>
        <dbReference type="Proteomes" id="UP000002350"/>
    </source>
</evidence>
<evidence type="ECO:0000259" key="4">
    <source>
        <dbReference type="Pfam" id="PF16967"/>
    </source>
</evidence>
<dbReference type="HOGENOM" id="CLU_014326_0_0_6"/>
<dbReference type="InterPro" id="IPR031917">
    <property type="entry name" value="Pilus_assem_C"/>
</dbReference>
<gene>
    <name evidence="5" type="ordered locus">SVI_3013</name>
</gene>
<proteinExistence type="predicted"/>
<accession>D4ZAD9</accession>
<dbReference type="STRING" id="637905.SVI_3013"/>
<dbReference type="EMBL" id="AP011177">
    <property type="protein sequence ID" value="BAJ02984.1"/>
    <property type="molecule type" value="Genomic_DNA"/>
</dbReference>
<reference evidence="6" key="1">
    <citation type="journal article" date="2010" name="Mol. Biosyst.">
        <title>Complete genome sequence and comparative analysis of Shewanella violacea, a psychrophilic and piezophilic bacterium from deep sea floor sediments.</title>
        <authorList>
            <person name="Aono E."/>
            <person name="Baba T."/>
            <person name="Ara T."/>
            <person name="Nishi T."/>
            <person name="Nakamichi T."/>
            <person name="Inamoto E."/>
            <person name="Toyonaga H."/>
            <person name="Hasegawa M."/>
            <person name="Takai Y."/>
            <person name="Okumura Y."/>
            <person name="Baba M."/>
            <person name="Tomita M."/>
            <person name="Kato C."/>
            <person name="Oshima T."/>
            <person name="Nakasone K."/>
            <person name="Mori H."/>
        </authorList>
    </citation>
    <scope>NUCLEOTIDE SEQUENCE [LARGE SCALE GENOMIC DNA]</scope>
    <source>
        <strain evidence="6">JCM 10179 / CIP 106290 / LMG 19151 / DSS12</strain>
    </source>
</reference>
<dbReference type="OrthoDB" id="5869242at2"/>
<feature type="chain" id="PRO_5003068599" description="Pilus assembly protein PapC" evidence="2">
    <location>
        <begin position="29"/>
        <end position="975"/>
    </location>
</feature>
<dbReference type="eggNOG" id="COG3188">
    <property type="taxonomic scope" value="Bacteria"/>
</dbReference>
<dbReference type="Pfam" id="PF16967">
    <property type="entry name" value="TcfC"/>
    <property type="match status" value="1"/>
</dbReference>
<evidence type="ECO:0000256" key="2">
    <source>
        <dbReference type="SAM" id="SignalP"/>
    </source>
</evidence>
<dbReference type="AlphaFoldDB" id="D4ZAD9"/>
<evidence type="ECO:0000259" key="3">
    <source>
        <dbReference type="Pfam" id="PF15976"/>
    </source>
</evidence>
<keyword evidence="6" id="KW-1185">Reference proteome</keyword>
<dbReference type="Proteomes" id="UP000002350">
    <property type="component" value="Chromosome"/>
</dbReference>
<sequence length="975" mass="108193">MRYKRLALSIIFCLSSSLNPIFSQPVNASVESEGIEIPAEFADMYAGSTERFSFELASAPEQVSIELNSTPTSASLNTSSQGLIEQYLARFYVKKESVAEIVSAMNNIETSQECQGKVSECNLMPERYAFTYDFEKKHLKLFINVSLIDSHKTAKTFHNATNERYGAINSLNVNYHYFSDGGSSVITRDETLVGLKYGSIKSSIYADTSSDKFEAEQLSYDYESGNHRFQLGHFKYGYEQNTTSFMDLSGGYSQDVINYSSSKNLIDGGKQNNRRLFYILPNKGRIEVYRDGHLIHSQNVDAGQQSIAFRDLAYGSYTATIVVISAGREILREQQQIFNNTAFSLNKGEFDYSFSAGILNDRYEDVDEPSDSQSRNLKALQGKLAYGHYGDSLLYDGIEPHGNGLGLDEYLETYSQTQRLELDTNNFVEGKASYQLTDSSMVGARLLSNSDSTMAEFGLKQSVNDVSTAQIKFSSYSNGSRFIAVNANFYNIGLGYEKFDSADSDYGLDNYMLSNTGYERLNVNISSNLWDGQGYLLYVNNKLDEESVLDQLVTQSDYWSVSAGYSHSFIADSMINLSATLQGGDSFGDDDDWYAGVLWTVPFATGWSVNSSVSMSPLGMDEFRNSVSKDVQFGDSLSMNNELGVSYNGTSIDHDMNSDFSSNISYQDEHIMSDTYAYISSDGTRTINTSMDSTQVLSGKGEIYFTSQKSDAYIIVDADNQGGADTHRGLLSVYKGSSLSYNENIVREDTVIPVDSYKSLSVHLDTDSSNYISDQAHETSGYSLPGTVLSLDIELVKIKTFISSFDDVNNQAIANVECVGVGCVDVERLAEGVFKISVIAGSNYQLVSQHQTCLTPSLDLDSTYIVNTGKNYCLPGLDHEQAVGHGSDNKPKGVTIGDKKYYFVGAFTNQTELLITRQKLDDVGLSVIIRTLGQRQYAYVTNESNLTAKQEILLSELCLKAKRLIRQNNFVNNWN</sequence>
<keyword evidence="1 2" id="KW-0732">Signal</keyword>